<organism evidence="2 3">
    <name type="scientific">Alkalibacterium gilvum</name>
    <dbReference type="NCBI Taxonomy" id="1130080"/>
    <lineage>
        <taxon>Bacteria</taxon>
        <taxon>Bacillati</taxon>
        <taxon>Bacillota</taxon>
        <taxon>Bacilli</taxon>
        <taxon>Lactobacillales</taxon>
        <taxon>Carnobacteriaceae</taxon>
        <taxon>Alkalibacterium</taxon>
    </lineage>
</organism>
<dbReference type="PANTHER" id="PTHR34310:SF5">
    <property type="entry name" value="DUF427 DOMAIN PROTEIN (AFU_ORTHOLOGUE AFUA_3G02220)"/>
    <property type="match status" value="1"/>
</dbReference>
<proteinExistence type="predicted"/>
<evidence type="ECO:0000259" key="1">
    <source>
        <dbReference type="Pfam" id="PF04248"/>
    </source>
</evidence>
<accession>A0A1H6S4C4</accession>
<protein>
    <submittedName>
        <fullName evidence="2">Uncharacterized conserved protein, DUF427 family</fullName>
    </submittedName>
</protein>
<dbReference type="InterPro" id="IPR038694">
    <property type="entry name" value="DUF427_sf"/>
</dbReference>
<dbReference type="AlphaFoldDB" id="A0A1H6S4C4"/>
<evidence type="ECO:0000313" key="3">
    <source>
        <dbReference type="Proteomes" id="UP000198564"/>
    </source>
</evidence>
<keyword evidence="3" id="KW-1185">Reference proteome</keyword>
<dbReference type="STRING" id="1130080.SAMN04488113_10641"/>
<dbReference type="OrthoDB" id="119916at2"/>
<dbReference type="Proteomes" id="UP000198564">
    <property type="component" value="Unassembled WGS sequence"/>
</dbReference>
<evidence type="ECO:0000313" key="2">
    <source>
        <dbReference type="EMBL" id="SEI62988.1"/>
    </source>
</evidence>
<feature type="domain" description="DUF427" evidence="1">
    <location>
        <begin position="1"/>
        <end position="87"/>
    </location>
</feature>
<dbReference type="Gene3D" id="2.170.150.40">
    <property type="entry name" value="Domain of unknown function (DUF427)"/>
    <property type="match status" value="1"/>
</dbReference>
<name>A0A1H6S4C4_9LACT</name>
<dbReference type="EMBL" id="FNYW01000006">
    <property type="protein sequence ID" value="SEI62988.1"/>
    <property type="molecule type" value="Genomic_DNA"/>
</dbReference>
<reference evidence="3" key="1">
    <citation type="submission" date="2016-10" db="EMBL/GenBank/DDBJ databases">
        <authorList>
            <person name="Varghese N."/>
            <person name="Submissions S."/>
        </authorList>
    </citation>
    <scope>NUCLEOTIDE SEQUENCE [LARGE SCALE GENOMIC DNA]</scope>
    <source>
        <strain evidence="3">DSM 25751</strain>
    </source>
</reference>
<dbReference type="Pfam" id="PF04248">
    <property type="entry name" value="NTP_transf_9"/>
    <property type="match status" value="1"/>
</dbReference>
<sequence>MKALFNDTVLAESDQTEVVEENHYFPREDVNMNYFKKSDKEYTCPWKGEATYYNIDTGEDQMENGAWSYEDPKDAAKQITGYMCFDKSLVTE</sequence>
<dbReference type="PANTHER" id="PTHR34310">
    <property type="entry name" value="DUF427 DOMAIN PROTEIN (AFU_ORTHOLOGUE AFUA_3G02220)"/>
    <property type="match status" value="1"/>
</dbReference>
<dbReference type="InterPro" id="IPR007361">
    <property type="entry name" value="DUF427"/>
</dbReference>
<dbReference type="RefSeq" id="WP_091633404.1">
    <property type="nucleotide sequence ID" value="NZ_FNYW01000006.1"/>
</dbReference>
<gene>
    <name evidence="2" type="ORF">SAMN04488113_10641</name>
</gene>